<dbReference type="Pfam" id="PF01261">
    <property type="entry name" value="AP_endonuc_2"/>
    <property type="match status" value="1"/>
</dbReference>
<keyword evidence="3 7" id="KW-0227">DNA damage</keyword>
<dbReference type="NCBIfam" id="TIGR00587">
    <property type="entry name" value="nfo"/>
    <property type="match status" value="1"/>
</dbReference>
<dbReference type="PROSITE" id="PS51432">
    <property type="entry name" value="AP_NUCLEASE_F2_4"/>
    <property type="match status" value="1"/>
</dbReference>
<protein>
    <recommendedName>
        <fullName evidence="7">Probable endonuclease 4</fullName>
        <ecNumber evidence="7">3.1.21.2</ecNumber>
    </recommendedName>
    <alternativeName>
        <fullName evidence="7">Endodeoxyribonuclease IV</fullName>
    </alternativeName>
    <alternativeName>
        <fullName evidence="7">Endonuclease IV</fullName>
    </alternativeName>
</protein>
<evidence type="ECO:0000256" key="3">
    <source>
        <dbReference type="ARBA" id="ARBA00022763"/>
    </source>
</evidence>
<dbReference type="InterPro" id="IPR018246">
    <property type="entry name" value="AP_endonuc_F2_Zn_BS"/>
</dbReference>
<evidence type="ECO:0000256" key="1">
    <source>
        <dbReference type="ARBA" id="ARBA00005340"/>
    </source>
</evidence>
<keyword evidence="6 7" id="KW-0234">DNA repair</keyword>
<evidence type="ECO:0000256" key="6">
    <source>
        <dbReference type="ARBA" id="ARBA00023204"/>
    </source>
</evidence>
<evidence type="ECO:0000256" key="7">
    <source>
        <dbReference type="HAMAP-Rule" id="MF_00152"/>
    </source>
</evidence>
<feature type="binding site" evidence="7">
    <location>
        <position position="224"/>
    </location>
    <ligand>
        <name>Zn(2+)</name>
        <dbReference type="ChEBI" id="CHEBI:29105"/>
        <label>3</label>
    </ligand>
</feature>
<feature type="binding site" evidence="7">
    <location>
        <position position="142"/>
    </location>
    <ligand>
        <name>Zn(2+)</name>
        <dbReference type="ChEBI" id="CHEBI:29105"/>
        <label>2</label>
    </ligand>
</feature>
<comment type="cofactor">
    <cofactor evidence="7">
        <name>Zn(2+)</name>
        <dbReference type="ChEBI" id="CHEBI:29105"/>
    </cofactor>
    <text evidence="7">Binds 3 Zn(2+) ions.</text>
</comment>
<dbReference type="PANTHER" id="PTHR21445">
    <property type="entry name" value="ENDONUCLEASE IV ENDODEOXYRIBONUCLEASE IV"/>
    <property type="match status" value="1"/>
</dbReference>
<dbReference type="AlphaFoldDB" id="A0A174E5T6"/>
<dbReference type="GO" id="GO:0003906">
    <property type="term" value="F:DNA-(apurinic or apyrimidinic site) endonuclease activity"/>
    <property type="evidence" value="ECO:0007669"/>
    <property type="project" value="TreeGrafter"/>
</dbReference>
<feature type="binding site" evidence="7">
    <location>
        <position position="107"/>
    </location>
    <ligand>
        <name>Zn(2+)</name>
        <dbReference type="ChEBI" id="CHEBI:29105"/>
        <label>1</label>
    </ligand>
</feature>
<feature type="domain" description="Xylose isomerase-like TIM barrel" evidence="8">
    <location>
        <begin position="20"/>
        <end position="273"/>
    </location>
</feature>
<feature type="binding site" evidence="7">
    <location>
        <position position="176"/>
    </location>
    <ligand>
        <name>Zn(2+)</name>
        <dbReference type="ChEBI" id="CHEBI:29105"/>
        <label>2</label>
    </ligand>
</feature>
<dbReference type="Gene3D" id="3.20.20.150">
    <property type="entry name" value="Divalent-metal-dependent TIM barrel enzymes"/>
    <property type="match status" value="1"/>
</dbReference>
<dbReference type="GO" id="GO:0006284">
    <property type="term" value="P:base-excision repair"/>
    <property type="evidence" value="ECO:0007669"/>
    <property type="project" value="TreeGrafter"/>
</dbReference>
<dbReference type="GO" id="GO:0003677">
    <property type="term" value="F:DNA binding"/>
    <property type="evidence" value="ECO:0007669"/>
    <property type="project" value="InterPro"/>
</dbReference>
<dbReference type="EMBL" id="CYZX01000007">
    <property type="protein sequence ID" value="CUO31380.1"/>
    <property type="molecule type" value="Genomic_DNA"/>
</dbReference>
<feature type="binding site" evidence="7">
    <location>
        <position position="142"/>
    </location>
    <ligand>
        <name>Zn(2+)</name>
        <dbReference type="ChEBI" id="CHEBI:29105"/>
        <label>1</label>
    </ligand>
</feature>
<keyword evidence="4 7" id="KW-0378">Hydrolase</keyword>
<name>A0A174E5T6_9CLOT</name>
<dbReference type="GO" id="GO:0008270">
    <property type="term" value="F:zinc ion binding"/>
    <property type="evidence" value="ECO:0007669"/>
    <property type="project" value="UniProtKB-UniRule"/>
</dbReference>
<dbReference type="GO" id="GO:0008081">
    <property type="term" value="F:phosphoric diester hydrolase activity"/>
    <property type="evidence" value="ECO:0007669"/>
    <property type="project" value="TreeGrafter"/>
</dbReference>
<keyword evidence="2 7" id="KW-0479">Metal-binding</keyword>
<accession>A0A174E5T6</accession>
<dbReference type="InterPro" id="IPR013022">
    <property type="entry name" value="Xyl_isomerase-like_TIM-brl"/>
</dbReference>
<dbReference type="GO" id="GO:0008833">
    <property type="term" value="F:deoxyribonuclease IV (phage-T4-induced) activity"/>
    <property type="evidence" value="ECO:0007669"/>
    <property type="project" value="UniProtKB-UniRule"/>
</dbReference>
<proteinExistence type="inferred from homology"/>
<feature type="binding site" evidence="7">
    <location>
        <position position="256"/>
    </location>
    <ligand>
        <name>Zn(2+)</name>
        <dbReference type="ChEBI" id="CHEBI:29105"/>
        <label>2</label>
    </ligand>
</feature>
<feature type="binding site" evidence="7">
    <location>
        <position position="211"/>
    </location>
    <ligand>
        <name>Zn(2+)</name>
        <dbReference type="ChEBI" id="CHEBI:29105"/>
        <label>2</label>
    </ligand>
</feature>
<reference evidence="9 10" key="1">
    <citation type="submission" date="2015-09" db="EMBL/GenBank/DDBJ databases">
        <authorList>
            <consortium name="Pathogen Informatics"/>
        </authorList>
    </citation>
    <scope>NUCLEOTIDE SEQUENCE [LARGE SCALE GENOMIC DNA]</scope>
    <source>
        <strain evidence="9 10">2789STDY5834856</strain>
    </source>
</reference>
<organism evidence="9 10">
    <name type="scientific">Clostridium disporicum</name>
    <dbReference type="NCBI Taxonomy" id="84024"/>
    <lineage>
        <taxon>Bacteria</taxon>
        <taxon>Bacillati</taxon>
        <taxon>Bacillota</taxon>
        <taxon>Clostridia</taxon>
        <taxon>Eubacteriales</taxon>
        <taxon>Clostridiaceae</taxon>
        <taxon>Clostridium</taxon>
    </lineage>
</organism>
<comment type="catalytic activity">
    <reaction evidence="7">
        <text>Endonucleolytic cleavage to 5'-phosphooligonucleotide end-products.</text>
        <dbReference type="EC" id="3.1.21.2"/>
    </reaction>
</comment>
<evidence type="ECO:0000313" key="9">
    <source>
        <dbReference type="EMBL" id="CUO31380.1"/>
    </source>
</evidence>
<dbReference type="CDD" id="cd00019">
    <property type="entry name" value="AP2Ec"/>
    <property type="match status" value="1"/>
</dbReference>
<dbReference type="SMART" id="SM00518">
    <property type="entry name" value="AP2Ec"/>
    <property type="match status" value="1"/>
</dbReference>
<sequence length="278" mass="31470">MLKIGCHLSTTKGFENMGKEALKIGANTFQFFTRNPRGGKAKDIDQKDIDAFLKLANDNNFGVLLAHAPYTLNACSADENTRKFAKEMMADDLIRMEYIPNNLYNFHPGSHVKQGAEVGINYIVDLLNEVIKPEQTTTILLETMAGKGTEVGRSFEEIAEIISRVNLKDHMGVCLDTCHVYDAGYDIVNDLDRVLDEFDRIIGLDKLKAIHLNDSKNPFKSHKDRHEKIGEGFIGFEGIKRIINHPKLRHLPFFLETPNELDGYAKEIELLKSVYEEV</sequence>
<feature type="binding site" evidence="7">
    <location>
        <position position="226"/>
    </location>
    <ligand>
        <name>Zn(2+)</name>
        <dbReference type="ChEBI" id="CHEBI:29105"/>
        <label>3</label>
    </ligand>
</feature>
<evidence type="ECO:0000256" key="5">
    <source>
        <dbReference type="ARBA" id="ARBA00022833"/>
    </source>
</evidence>
<keyword evidence="7" id="KW-0540">Nuclease</keyword>
<comment type="function">
    <text evidence="7">Endonuclease IV plays a role in DNA repair. It cleaves phosphodiester bonds at apurinic or apyrimidinic (AP) sites, generating a 3'-hydroxyl group and a 5'-terminal sugar phosphate.</text>
</comment>
<dbReference type="OrthoDB" id="9805666at2"/>
<keyword evidence="7 9" id="KW-0255">Endonuclease</keyword>
<evidence type="ECO:0000313" key="10">
    <source>
        <dbReference type="Proteomes" id="UP000095594"/>
    </source>
</evidence>
<dbReference type="EC" id="3.1.21.2" evidence="7"/>
<evidence type="ECO:0000256" key="4">
    <source>
        <dbReference type="ARBA" id="ARBA00022801"/>
    </source>
</evidence>
<dbReference type="InterPro" id="IPR001719">
    <property type="entry name" value="AP_endonuc_2"/>
</dbReference>
<feature type="binding site" evidence="7">
    <location>
        <position position="179"/>
    </location>
    <ligand>
        <name>Zn(2+)</name>
        <dbReference type="ChEBI" id="CHEBI:29105"/>
        <label>3</label>
    </ligand>
</feature>
<comment type="similarity">
    <text evidence="1 7">Belongs to the AP endonuclease 2 family.</text>
</comment>
<keyword evidence="5 7" id="KW-0862">Zinc</keyword>
<evidence type="ECO:0000256" key="2">
    <source>
        <dbReference type="ARBA" id="ARBA00022723"/>
    </source>
</evidence>
<dbReference type="RefSeq" id="WP_055264951.1">
    <property type="nucleotide sequence ID" value="NZ_CABIXQ010000007.1"/>
</dbReference>
<dbReference type="FunFam" id="3.20.20.150:FF:000001">
    <property type="entry name" value="Probable endonuclease 4"/>
    <property type="match status" value="1"/>
</dbReference>
<dbReference type="PROSITE" id="PS00730">
    <property type="entry name" value="AP_NUCLEASE_F2_2"/>
    <property type="match status" value="1"/>
</dbReference>
<evidence type="ECO:0000259" key="8">
    <source>
        <dbReference type="Pfam" id="PF01261"/>
    </source>
</evidence>
<dbReference type="HAMAP" id="MF_00152">
    <property type="entry name" value="Nfo"/>
    <property type="match status" value="1"/>
</dbReference>
<dbReference type="PANTHER" id="PTHR21445:SF0">
    <property type="entry name" value="APURINIC-APYRIMIDINIC ENDONUCLEASE"/>
    <property type="match status" value="1"/>
</dbReference>
<dbReference type="Proteomes" id="UP000095594">
    <property type="component" value="Unassembled WGS sequence"/>
</dbReference>
<feature type="binding site" evidence="7">
    <location>
        <position position="67"/>
    </location>
    <ligand>
        <name>Zn(2+)</name>
        <dbReference type="ChEBI" id="CHEBI:29105"/>
        <label>1</label>
    </ligand>
</feature>
<dbReference type="InterPro" id="IPR036237">
    <property type="entry name" value="Xyl_isomerase-like_sf"/>
</dbReference>
<gene>
    <name evidence="7 9" type="primary">nfo</name>
    <name evidence="9" type="ORF">ERS852471_01342</name>
</gene>
<dbReference type="SUPFAM" id="SSF51658">
    <property type="entry name" value="Xylose isomerase-like"/>
    <property type="match status" value="1"/>
</dbReference>